<evidence type="ECO:0000259" key="1">
    <source>
        <dbReference type="Pfam" id="PF08241"/>
    </source>
</evidence>
<dbReference type="InterPro" id="IPR029063">
    <property type="entry name" value="SAM-dependent_MTases_sf"/>
</dbReference>
<reference evidence="2 3" key="1">
    <citation type="submission" date="2021-05" db="EMBL/GenBank/DDBJ databases">
        <title>A novel Methanospirillum isolate from a pyrite-forming mixed culture.</title>
        <authorList>
            <person name="Bunk B."/>
            <person name="Sproer C."/>
            <person name="Spring S."/>
            <person name="Pester M."/>
        </authorList>
    </citation>
    <scope>NUCLEOTIDE SEQUENCE [LARGE SCALE GENOMIC DNA]</scope>
    <source>
        <strain evidence="2 3">J.3.6.1-F.2.7.3</strain>
    </source>
</reference>
<keyword evidence="2" id="KW-0489">Methyltransferase</keyword>
<evidence type="ECO:0000313" key="3">
    <source>
        <dbReference type="Proteomes" id="UP000680656"/>
    </source>
</evidence>
<proteinExistence type="predicted"/>
<feature type="domain" description="Methyltransferase type 11" evidence="1">
    <location>
        <begin position="52"/>
        <end position="146"/>
    </location>
</feature>
<dbReference type="SUPFAM" id="SSF53335">
    <property type="entry name" value="S-adenosyl-L-methionine-dependent methyltransferases"/>
    <property type="match status" value="1"/>
</dbReference>
<dbReference type="AlphaFoldDB" id="A0A8E7EKS0"/>
<dbReference type="GO" id="GO:0008757">
    <property type="term" value="F:S-adenosylmethionine-dependent methyltransferase activity"/>
    <property type="evidence" value="ECO:0007669"/>
    <property type="project" value="InterPro"/>
</dbReference>
<gene>
    <name evidence="2" type="ORF">KHC33_04870</name>
</gene>
<sequence length="247" mass="28313">MNNQDIQNQADEPLQLWNNAANDYIQNQMSEYNFHTSVIDQLIGDVKNKEILDAGCGDGQYAKKLAEMGAIVIGIDGSTEMIHRACRNHPHPYITYKVMDLTKPLTLINGSSDIIIAQMVLMDLPEIETCISEFSRILRPDGWLIFSITHPCFFSSDWVMDETGARTYKKVTDYLSVKSESLFFWGKTIHYHRPLSYYFQYLEKNGFSVHSLHEPIPDMKGGEQDPDIMHHFRIPSFMVIKAGMLRG</sequence>
<keyword evidence="2" id="KW-0808">Transferase</keyword>
<dbReference type="PANTHER" id="PTHR43861">
    <property type="entry name" value="TRANS-ACONITATE 2-METHYLTRANSFERASE-RELATED"/>
    <property type="match status" value="1"/>
</dbReference>
<dbReference type="KEGG" id="mrtj:KHC33_04870"/>
<protein>
    <submittedName>
        <fullName evidence="2">Class I SAM-dependent methyltransferase</fullName>
    </submittedName>
</protein>
<dbReference type="GO" id="GO:0032259">
    <property type="term" value="P:methylation"/>
    <property type="evidence" value="ECO:0007669"/>
    <property type="project" value="UniProtKB-KW"/>
</dbReference>
<dbReference type="Gene3D" id="3.40.50.150">
    <property type="entry name" value="Vaccinia Virus protein VP39"/>
    <property type="match status" value="1"/>
</dbReference>
<name>A0A8E7EKS0_9EURY</name>
<dbReference type="Pfam" id="PF08241">
    <property type="entry name" value="Methyltransf_11"/>
    <property type="match status" value="1"/>
</dbReference>
<keyword evidence="3" id="KW-1185">Reference proteome</keyword>
<evidence type="ECO:0000313" key="2">
    <source>
        <dbReference type="EMBL" id="QVV89835.1"/>
    </source>
</evidence>
<dbReference type="RefSeq" id="WP_214420620.1">
    <property type="nucleotide sequence ID" value="NZ_CP075546.1"/>
</dbReference>
<organism evidence="2 3">
    <name type="scientific">Methanospirillum purgamenti</name>
    <dbReference type="NCBI Taxonomy" id="2834276"/>
    <lineage>
        <taxon>Archaea</taxon>
        <taxon>Methanobacteriati</taxon>
        <taxon>Methanobacteriota</taxon>
        <taxon>Stenosarchaea group</taxon>
        <taxon>Methanomicrobia</taxon>
        <taxon>Methanomicrobiales</taxon>
        <taxon>Methanospirillaceae</taxon>
        <taxon>Methanospirillum</taxon>
    </lineage>
</organism>
<dbReference type="GeneID" id="65096492"/>
<dbReference type="CDD" id="cd02440">
    <property type="entry name" value="AdoMet_MTases"/>
    <property type="match status" value="1"/>
</dbReference>
<dbReference type="EMBL" id="CP075546">
    <property type="protein sequence ID" value="QVV89835.1"/>
    <property type="molecule type" value="Genomic_DNA"/>
</dbReference>
<accession>A0A8E7EKS0</accession>
<dbReference type="InterPro" id="IPR013216">
    <property type="entry name" value="Methyltransf_11"/>
</dbReference>
<dbReference type="Proteomes" id="UP000680656">
    <property type="component" value="Chromosome"/>
</dbReference>